<feature type="coiled-coil region" evidence="1">
    <location>
        <begin position="241"/>
        <end position="268"/>
    </location>
</feature>
<organism evidence="2">
    <name type="scientific">Picocystis salinarum</name>
    <dbReference type="NCBI Taxonomy" id="88271"/>
    <lineage>
        <taxon>Eukaryota</taxon>
        <taxon>Viridiplantae</taxon>
        <taxon>Chlorophyta</taxon>
        <taxon>Picocystophyceae</taxon>
        <taxon>Picocystales</taxon>
        <taxon>Picocystaceae</taxon>
        <taxon>Picocystis</taxon>
    </lineage>
</organism>
<sequence length="273" mass="30907">MVARTPTQNCWFLRTCTRCTCIHSSCSCSSKHSSSSRSCSWISIFPFCWLLPRHRSTGRGWVCIPPEQQLHCALSLHHRRITWSPPSPVPRKRLLARSNEDVHCMPTNIATMQCNACGVVAASRGRIAVGRRMSRRATWCMDKRKVDVRARPNRPEDAGSKESLEAFFLGRALAEMVVEQVGEVVGETLSQVGTLVAERDERLVQFRKDVEERAREEMARSIEVTTPVERNSEPERPPLDLDGAIEELRNEIDQARKQLEEVRALDAKENDGA</sequence>
<dbReference type="GO" id="GO:0010027">
    <property type="term" value="P:thylakoid membrane organization"/>
    <property type="evidence" value="ECO:0007669"/>
    <property type="project" value="InterPro"/>
</dbReference>
<dbReference type="InterPro" id="IPR040003">
    <property type="entry name" value="PG18-like"/>
</dbReference>
<dbReference type="PANTHER" id="PTHR35745">
    <property type="entry name" value="BNACNNG14650D PROTEIN"/>
    <property type="match status" value="1"/>
</dbReference>
<name>A0A7S3XDW1_9CHLO</name>
<evidence type="ECO:0000313" key="2">
    <source>
        <dbReference type="EMBL" id="CAE0609801.1"/>
    </source>
</evidence>
<evidence type="ECO:0000256" key="1">
    <source>
        <dbReference type="SAM" id="Coils"/>
    </source>
</evidence>
<keyword evidence="1" id="KW-0175">Coiled coil</keyword>
<dbReference type="EMBL" id="HBIS01003993">
    <property type="protein sequence ID" value="CAE0609801.1"/>
    <property type="molecule type" value="Transcribed_RNA"/>
</dbReference>
<dbReference type="Pfam" id="PF20711">
    <property type="entry name" value="DUF6825"/>
    <property type="match status" value="1"/>
</dbReference>
<dbReference type="AlphaFoldDB" id="A0A7S3XDW1"/>
<proteinExistence type="predicted"/>
<gene>
    <name evidence="2" type="ORF">PSAL00342_LOCUS3620</name>
</gene>
<accession>A0A7S3XDW1</accession>
<protein>
    <submittedName>
        <fullName evidence="2">Uncharacterized protein</fullName>
    </submittedName>
</protein>
<reference evidence="2" key="1">
    <citation type="submission" date="2021-01" db="EMBL/GenBank/DDBJ databases">
        <authorList>
            <person name="Corre E."/>
            <person name="Pelletier E."/>
            <person name="Niang G."/>
            <person name="Scheremetjew M."/>
            <person name="Finn R."/>
            <person name="Kale V."/>
            <person name="Holt S."/>
            <person name="Cochrane G."/>
            <person name="Meng A."/>
            <person name="Brown T."/>
            <person name="Cohen L."/>
        </authorList>
    </citation>
    <scope>NUCLEOTIDE SEQUENCE</scope>
    <source>
        <strain evidence="2">CCMP1897</strain>
    </source>
</reference>
<dbReference type="PANTHER" id="PTHR35745:SF1">
    <property type="entry name" value="OS04G0513000 PROTEIN"/>
    <property type="match status" value="1"/>
</dbReference>